<dbReference type="OrthoDB" id="2682201at2759"/>
<sequence length="353" mass="40775">MITGDINEAIQDLNLVVPHETFYILENFLMETMGYKKITEACHPAMVSVVEHFGKYAFQSRWVTLACPKTHMHVLHLILHAPTTADMVYLTTGGVTCFYPQWMRQQISIHSHTGDLVPWDNKLGCAGEIHSSLRVESNMDFLQGPCGNRCPTLWHHISDKYLRQSVDWDMTDSVTHTFYDINVEWRLNTYCLNTACRFCRSIMGSNLENAGAANRADVKYIPQEIKCRRPRFSQVFQVIDGVKKTTLNNLYVHYWVKQREFNALTSPRQHLHHTFTSLPHFEYKLDNLYTIYFEKPENHSTTNHLLEHMACMSGMSTSIKGTVLVVKQMLSTDSPVVNMDKDDMLLTNMMLGW</sequence>
<dbReference type="RefSeq" id="XP_041284742.1">
    <property type="nucleotide sequence ID" value="XM_041434584.1"/>
</dbReference>
<dbReference type="AlphaFoldDB" id="A0A9P7JLD6"/>
<reference evidence="1" key="1">
    <citation type="journal article" date="2020" name="New Phytol.">
        <title>Comparative genomics reveals dynamic genome evolution in host specialist ectomycorrhizal fungi.</title>
        <authorList>
            <person name="Lofgren L.A."/>
            <person name="Nguyen N.H."/>
            <person name="Vilgalys R."/>
            <person name="Ruytinx J."/>
            <person name="Liao H.L."/>
            <person name="Branco S."/>
            <person name="Kuo A."/>
            <person name="LaButti K."/>
            <person name="Lipzen A."/>
            <person name="Andreopoulos W."/>
            <person name="Pangilinan J."/>
            <person name="Riley R."/>
            <person name="Hundley H."/>
            <person name="Na H."/>
            <person name="Barry K."/>
            <person name="Grigoriev I.V."/>
            <person name="Stajich J.E."/>
            <person name="Kennedy P.G."/>
        </authorList>
    </citation>
    <scope>NUCLEOTIDE SEQUENCE</scope>
    <source>
        <strain evidence="1">FC423</strain>
    </source>
</reference>
<evidence type="ECO:0000313" key="1">
    <source>
        <dbReference type="EMBL" id="KAG2085769.1"/>
    </source>
</evidence>
<dbReference type="Proteomes" id="UP000823399">
    <property type="component" value="Unassembled WGS sequence"/>
</dbReference>
<accession>A0A9P7JLD6</accession>
<evidence type="ECO:0000313" key="2">
    <source>
        <dbReference type="Proteomes" id="UP000823399"/>
    </source>
</evidence>
<keyword evidence="2" id="KW-1185">Reference proteome</keyword>
<protein>
    <submittedName>
        <fullName evidence="1">Uncharacterized protein</fullName>
    </submittedName>
</protein>
<dbReference type="GeneID" id="64696843"/>
<dbReference type="EMBL" id="JABBWM010000161">
    <property type="protein sequence ID" value="KAG2085769.1"/>
    <property type="molecule type" value="Genomic_DNA"/>
</dbReference>
<proteinExistence type="predicted"/>
<comment type="caution">
    <text evidence="1">The sequence shown here is derived from an EMBL/GenBank/DDBJ whole genome shotgun (WGS) entry which is preliminary data.</text>
</comment>
<name>A0A9P7JLD6_9AGAM</name>
<organism evidence="1 2">
    <name type="scientific">Suillus discolor</name>
    <dbReference type="NCBI Taxonomy" id="1912936"/>
    <lineage>
        <taxon>Eukaryota</taxon>
        <taxon>Fungi</taxon>
        <taxon>Dikarya</taxon>
        <taxon>Basidiomycota</taxon>
        <taxon>Agaricomycotina</taxon>
        <taxon>Agaricomycetes</taxon>
        <taxon>Agaricomycetidae</taxon>
        <taxon>Boletales</taxon>
        <taxon>Suillineae</taxon>
        <taxon>Suillaceae</taxon>
        <taxon>Suillus</taxon>
    </lineage>
</organism>
<gene>
    <name evidence="1" type="ORF">F5147DRAFT_659399</name>
</gene>